<reference evidence="2 3" key="1">
    <citation type="submission" date="2020-10" db="EMBL/GenBank/DDBJ databases">
        <title>Degradation of 1,4-Dioxane by Xanthobacter sp. YN2, via a Novel Group-2 Soluble Di-Iron Monooxygenase.</title>
        <authorList>
            <person name="Ma F."/>
            <person name="Wang Y."/>
            <person name="Yang J."/>
            <person name="Guo H."/>
            <person name="Su D."/>
            <person name="Yu L."/>
        </authorList>
    </citation>
    <scope>NUCLEOTIDE SEQUENCE [LARGE SCALE GENOMIC DNA]</scope>
    <source>
        <strain evidence="2 3">YN2</strain>
    </source>
</reference>
<accession>A0A974SHV4</accession>
<evidence type="ECO:0000259" key="1">
    <source>
        <dbReference type="Pfam" id="PF13808"/>
    </source>
</evidence>
<gene>
    <name evidence="2" type="ORF">EZH22_28005</name>
</gene>
<keyword evidence="3" id="KW-1185">Reference proteome</keyword>
<dbReference type="InterPro" id="IPR032806">
    <property type="entry name" value="YbfD_N"/>
</dbReference>
<dbReference type="Proteomes" id="UP000596427">
    <property type="component" value="Chromosome"/>
</dbReference>
<feature type="domain" description="H repeat-associated protein N-terminal" evidence="1">
    <location>
        <begin position="64"/>
        <end position="108"/>
    </location>
</feature>
<dbReference type="Pfam" id="PF13808">
    <property type="entry name" value="DDE_Tnp_1_assoc"/>
    <property type="match status" value="1"/>
</dbReference>
<dbReference type="AlphaFoldDB" id="A0A974SHV4"/>
<name>A0A974SHV4_9HYPH</name>
<evidence type="ECO:0000313" key="2">
    <source>
        <dbReference type="EMBL" id="QRG06701.1"/>
    </source>
</evidence>
<organism evidence="2 3">
    <name type="scientific">Xanthobacter dioxanivorans</name>
    <dbReference type="NCBI Taxonomy" id="2528964"/>
    <lineage>
        <taxon>Bacteria</taxon>
        <taxon>Pseudomonadati</taxon>
        <taxon>Pseudomonadota</taxon>
        <taxon>Alphaproteobacteria</taxon>
        <taxon>Hyphomicrobiales</taxon>
        <taxon>Xanthobacteraceae</taxon>
        <taxon>Xanthobacter</taxon>
    </lineage>
</organism>
<dbReference type="EMBL" id="CP063362">
    <property type="protein sequence ID" value="QRG06701.1"/>
    <property type="molecule type" value="Genomic_DNA"/>
</dbReference>
<dbReference type="KEGG" id="xdi:EZH22_28005"/>
<evidence type="ECO:0000313" key="3">
    <source>
        <dbReference type="Proteomes" id="UP000596427"/>
    </source>
</evidence>
<protein>
    <submittedName>
        <fullName evidence="2">Transposase family protein</fullName>
    </submittedName>
</protein>
<proteinExistence type="predicted"/>
<sequence length="108" mass="12272">MELDDIVNWPAAVRQGNWVNLRVTIPAKAESVDVLCPLDSRRTRTKGQAETQAERAFDQVVGWLEYFEPLEDPRQVGKVWYRLDEVLLLCLVAVLAAAESWVEIAEFG</sequence>